<protein>
    <recommendedName>
        <fullName evidence="2">Fibrinogen C-terminal domain-containing protein</fullName>
    </recommendedName>
</protein>
<dbReference type="SMART" id="SM00186">
    <property type="entry name" value="FBG"/>
    <property type="match status" value="1"/>
</dbReference>
<dbReference type="InterPro" id="IPR002181">
    <property type="entry name" value="Fibrinogen_a/b/g_C_dom"/>
</dbReference>
<dbReference type="EMBL" id="JAACNH010000409">
    <property type="protein sequence ID" value="KAG8431032.1"/>
    <property type="molecule type" value="Genomic_DNA"/>
</dbReference>
<evidence type="ECO:0000256" key="1">
    <source>
        <dbReference type="ARBA" id="ARBA00023157"/>
    </source>
</evidence>
<dbReference type="Proteomes" id="UP000812440">
    <property type="component" value="Unassembled WGS sequence"/>
</dbReference>
<keyword evidence="1" id="KW-1015">Disulfide bond</keyword>
<accession>A0A8T2IG89</accession>
<dbReference type="CDD" id="cd00087">
    <property type="entry name" value="FReD"/>
    <property type="match status" value="1"/>
</dbReference>
<dbReference type="SUPFAM" id="SSF56496">
    <property type="entry name" value="Fibrinogen C-terminal domain-like"/>
    <property type="match status" value="1"/>
</dbReference>
<dbReference type="GO" id="GO:0003823">
    <property type="term" value="F:antigen binding"/>
    <property type="evidence" value="ECO:0007669"/>
    <property type="project" value="TreeGrafter"/>
</dbReference>
<gene>
    <name evidence="3" type="ORF">GDO86_019536</name>
</gene>
<dbReference type="PROSITE" id="PS51406">
    <property type="entry name" value="FIBRINOGEN_C_2"/>
    <property type="match status" value="1"/>
</dbReference>
<evidence type="ECO:0000313" key="3">
    <source>
        <dbReference type="EMBL" id="KAG8431032.1"/>
    </source>
</evidence>
<reference evidence="3" key="1">
    <citation type="thesis" date="2020" institute="ProQuest LLC" country="789 East Eisenhower Parkway, Ann Arbor, MI, USA">
        <title>Comparative Genomics and Chromosome Evolution.</title>
        <authorList>
            <person name="Mudd A.B."/>
        </authorList>
    </citation>
    <scope>NUCLEOTIDE SEQUENCE</scope>
    <source>
        <strain evidence="3">Female2</strain>
        <tissue evidence="3">Blood</tissue>
    </source>
</reference>
<feature type="domain" description="Fibrinogen C-terminal" evidence="2">
    <location>
        <begin position="1"/>
        <end position="180"/>
    </location>
</feature>
<dbReference type="Gene3D" id="3.90.215.10">
    <property type="entry name" value="Gamma Fibrinogen, chain A, domain 1"/>
    <property type="match status" value="1"/>
</dbReference>
<dbReference type="PANTHER" id="PTHR19143">
    <property type="entry name" value="FIBRINOGEN/TENASCIN/ANGIOPOEITIN"/>
    <property type="match status" value="1"/>
</dbReference>
<dbReference type="Pfam" id="PF00147">
    <property type="entry name" value="Fibrinogen_C"/>
    <property type="match status" value="1"/>
</dbReference>
<comment type="caution">
    <text evidence="3">The sequence shown here is derived from an EMBL/GenBank/DDBJ whole genome shotgun (WGS) entry which is preliminary data.</text>
</comment>
<sequence>MDTDGGGWIVFQRRVDGSVDFFRDWNIYKKGFGSQLSEFWLGNDNIHRLTSSGTYQLRIDLSDFEGGHSFATYNSFSLSEEADNYKLNLGDYSGGTAGDSLSYHRNRPFTTKDKDHDIHEDNCADRFKGAWWYGGCHDSNLNAQYLRGKHTSYADGMMWLAGKGYYYSYKTTEMKFRPILAA</sequence>
<organism evidence="3 4">
    <name type="scientific">Hymenochirus boettgeri</name>
    <name type="common">Congo dwarf clawed frog</name>
    <dbReference type="NCBI Taxonomy" id="247094"/>
    <lineage>
        <taxon>Eukaryota</taxon>
        <taxon>Metazoa</taxon>
        <taxon>Chordata</taxon>
        <taxon>Craniata</taxon>
        <taxon>Vertebrata</taxon>
        <taxon>Euteleostomi</taxon>
        <taxon>Amphibia</taxon>
        <taxon>Batrachia</taxon>
        <taxon>Anura</taxon>
        <taxon>Pipoidea</taxon>
        <taxon>Pipidae</taxon>
        <taxon>Pipinae</taxon>
        <taxon>Hymenochirus</taxon>
    </lineage>
</organism>
<dbReference type="FunFam" id="3.90.215.10:FF:000001">
    <property type="entry name" value="Tenascin isoform 1"/>
    <property type="match status" value="1"/>
</dbReference>
<evidence type="ECO:0000259" key="2">
    <source>
        <dbReference type="PROSITE" id="PS51406"/>
    </source>
</evidence>
<proteinExistence type="predicted"/>
<dbReference type="OrthoDB" id="7735550at2759"/>
<dbReference type="GO" id="GO:0005615">
    <property type="term" value="C:extracellular space"/>
    <property type="evidence" value="ECO:0007669"/>
    <property type="project" value="TreeGrafter"/>
</dbReference>
<dbReference type="GO" id="GO:0005102">
    <property type="term" value="F:signaling receptor binding"/>
    <property type="evidence" value="ECO:0007669"/>
    <property type="project" value="TreeGrafter"/>
</dbReference>
<dbReference type="InterPro" id="IPR014716">
    <property type="entry name" value="Fibrinogen_a/b/g_C_1"/>
</dbReference>
<dbReference type="PANTHER" id="PTHR19143:SF451">
    <property type="entry name" value="FICOLIN-1"/>
    <property type="match status" value="1"/>
</dbReference>
<name>A0A8T2IG89_9PIPI</name>
<dbReference type="InterPro" id="IPR050373">
    <property type="entry name" value="Fibrinogen_C-term_domain"/>
</dbReference>
<dbReference type="GO" id="GO:0001867">
    <property type="term" value="P:complement activation, lectin pathway"/>
    <property type="evidence" value="ECO:0007669"/>
    <property type="project" value="TreeGrafter"/>
</dbReference>
<dbReference type="InterPro" id="IPR036056">
    <property type="entry name" value="Fibrinogen-like_C"/>
</dbReference>
<keyword evidence="4" id="KW-1185">Reference proteome</keyword>
<evidence type="ECO:0000313" key="4">
    <source>
        <dbReference type="Proteomes" id="UP000812440"/>
    </source>
</evidence>
<dbReference type="AlphaFoldDB" id="A0A8T2IG89"/>
<dbReference type="GO" id="GO:0097367">
    <property type="term" value="F:carbohydrate derivative binding"/>
    <property type="evidence" value="ECO:0007669"/>
    <property type="project" value="TreeGrafter"/>
</dbReference>